<name>A0A3S0K4B5_9PROT</name>
<accession>A0A3S0K4B5</accession>
<proteinExistence type="predicted"/>
<dbReference type="EMBL" id="RXMA01000010">
    <property type="protein sequence ID" value="RTR19901.1"/>
    <property type="molecule type" value="Genomic_DNA"/>
</dbReference>
<reference evidence="1 2" key="1">
    <citation type="submission" date="2018-12" db="EMBL/GenBank/DDBJ databases">
        <authorList>
            <person name="Yang Y."/>
        </authorList>
    </citation>
    <scope>NUCLEOTIDE SEQUENCE [LARGE SCALE GENOMIC DNA]</scope>
    <source>
        <strain evidence="1 2">L-25-5w-1</strain>
    </source>
</reference>
<gene>
    <name evidence="1" type="ORF">EJ903_13000</name>
</gene>
<dbReference type="OrthoDB" id="9783572at2"/>
<organism evidence="1 2">
    <name type="scientific">Azospirillum griseum</name>
    <dbReference type="NCBI Taxonomy" id="2496639"/>
    <lineage>
        <taxon>Bacteria</taxon>
        <taxon>Pseudomonadati</taxon>
        <taxon>Pseudomonadota</taxon>
        <taxon>Alphaproteobacteria</taxon>
        <taxon>Rhodospirillales</taxon>
        <taxon>Azospirillaceae</taxon>
        <taxon>Azospirillum</taxon>
    </lineage>
</organism>
<dbReference type="PANTHER" id="PTHR43857:SF1">
    <property type="entry name" value="YJGH FAMILY PROTEIN"/>
    <property type="match status" value="1"/>
</dbReference>
<comment type="caution">
    <text evidence="1">The sequence shown here is derived from an EMBL/GenBank/DDBJ whole genome shotgun (WGS) entry which is preliminary data.</text>
</comment>
<sequence>MTSLAAIARTAPPPERRFIGTASPLERAAGLSRALVQDGWVFVSGTTGHDHAAGTIAEDVAQQTHQALHTIASVLAEVGAGLADVVSVRVHLSDPADAPRVAPVLNAYFGDSRPAGTIVASVLIDPQARIEIDATARLP</sequence>
<dbReference type="RefSeq" id="WP_126615841.1">
    <property type="nucleotide sequence ID" value="NZ_JBHUCY010000043.1"/>
</dbReference>
<protein>
    <submittedName>
        <fullName evidence="1">RidA family protein</fullName>
    </submittedName>
</protein>
<dbReference type="AlphaFoldDB" id="A0A3S0K4B5"/>
<dbReference type="PANTHER" id="PTHR43857">
    <property type="entry name" value="BLR7761 PROTEIN"/>
    <property type="match status" value="1"/>
</dbReference>
<evidence type="ECO:0000313" key="1">
    <source>
        <dbReference type="EMBL" id="RTR19901.1"/>
    </source>
</evidence>
<dbReference type="CDD" id="cd06154">
    <property type="entry name" value="YjgF_YER057c_UK114_like_6"/>
    <property type="match status" value="1"/>
</dbReference>
<dbReference type="Gene3D" id="3.30.1330.40">
    <property type="entry name" value="RutC-like"/>
    <property type="match status" value="1"/>
</dbReference>
<evidence type="ECO:0000313" key="2">
    <source>
        <dbReference type="Proteomes" id="UP000277007"/>
    </source>
</evidence>
<dbReference type="SUPFAM" id="SSF55298">
    <property type="entry name" value="YjgF-like"/>
    <property type="match status" value="1"/>
</dbReference>
<dbReference type="Proteomes" id="UP000277007">
    <property type="component" value="Unassembled WGS sequence"/>
</dbReference>
<dbReference type="Pfam" id="PF01042">
    <property type="entry name" value="Ribonuc_L-PSP"/>
    <property type="match status" value="1"/>
</dbReference>
<dbReference type="InterPro" id="IPR035959">
    <property type="entry name" value="RutC-like_sf"/>
</dbReference>
<keyword evidence="2" id="KW-1185">Reference proteome</keyword>
<dbReference type="InterPro" id="IPR006175">
    <property type="entry name" value="YjgF/YER057c/UK114"/>
</dbReference>